<dbReference type="RefSeq" id="WP_212785619.1">
    <property type="nucleotide sequence ID" value="NZ_AP019536.1"/>
</dbReference>
<evidence type="ECO:0000313" key="5">
    <source>
        <dbReference type="EMBL" id="BBJ00377.1"/>
    </source>
</evidence>
<reference evidence="5 6" key="1">
    <citation type="submission" date="2019-03" db="EMBL/GenBank/DDBJ databases">
        <title>Complete genome sequence of Ferrigenium kumadai strain An22, a microaerophilic iron-oxidizing bacterium isolated from a paddy field soil.</title>
        <authorList>
            <person name="Watanabe T."/>
            <person name="Asakawa S."/>
        </authorList>
    </citation>
    <scope>NUCLEOTIDE SEQUENCE [LARGE SCALE GENOMIC DNA]</scope>
    <source>
        <strain evidence="5 6">An22</strain>
    </source>
</reference>
<dbReference type="InterPro" id="IPR029787">
    <property type="entry name" value="Nucleotide_cyclase"/>
</dbReference>
<dbReference type="GO" id="GO:1902201">
    <property type="term" value="P:negative regulation of bacterial-type flagellum-dependent cell motility"/>
    <property type="evidence" value="ECO:0007669"/>
    <property type="project" value="TreeGrafter"/>
</dbReference>
<dbReference type="Gene3D" id="3.30.450.40">
    <property type="match status" value="1"/>
</dbReference>
<gene>
    <name evidence="5" type="ORF">FGKAn22_20690</name>
</gene>
<dbReference type="GO" id="GO:0052621">
    <property type="term" value="F:diguanylate cyclase activity"/>
    <property type="evidence" value="ECO:0007669"/>
    <property type="project" value="UniProtKB-EC"/>
</dbReference>
<dbReference type="InterPro" id="IPR050469">
    <property type="entry name" value="Diguanylate_Cyclase"/>
</dbReference>
<dbReference type="SUPFAM" id="SSF55781">
    <property type="entry name" value="GAF domain-like"/>
    <property type="match status" value="1"/>
</dbReference>
<evidence type="ECO:0000256" key="1">
    <source>
        <dbReference type="ARBA" id="ARBA00012528"/>
    </source>
</evidence>
<dbReference type="Pfam" id="PF00990">
    <property type="entry name" value="GGDEF"/>
    <property type="match status" value="1"/>
</dbReference>
<dbReference type="GO" id="GO:0043709">
    <property type="term" value="P:cell adhesion involved in single-species biofilm formation"/>
    <property type="evidence" value="ECO:0007669"/>
    <property type="project" value="TreeGrafter"/>
</dbReference>
<dbReference type="AlphaFoldDB" id="A0AAN1T1B3"/>
<dbReference type="KEGG" id="fku:FGKAn22_20690"/>
<dbReference type="Proteomes" id="UP001319121">
    <property type="component" value="Chromosome"/>
</dbReference>
<accession>A0AAN1T1B3</accession>
<dbReference type="SMART" id="SM00267">
    <property type="entry name" value="GGDEF"/>
    <property type="match status" value="1"/>
</dbReference>
<dbReference type="InterPro" id="IPR007435">
    <property type="entry name" value="DUF484"/>
</dbReference>
<dbReference type="InterPro" id="IPR029016">
    <property type="entry name" value="GAF-like_dom_sf"/>
</dbReference>
<proteinExistence type="predicted"/>
<evidence type="ECO:0000256" key="3">
    <source>
        <dbReference type="SAM" id="Coils"/>
    </source>
</evidence>
<sequence length="366" mass="40950">MANDLQTENQLLRRQLQTLLDEARLNEKKLRRLEQLEKQLIATRSLTELIQVMLQDYKSACDTDAVTLVLADPEYEITRFLEAETRGNAEVPGLVLLEKLYADNVRPYLGAFDPELQGAIFDPWPDGCQSMALLPLMRQDELIGSLNLGSCKAERFAADSGTDFLERLAAIFTICLENALNHERLKLAGLTDPLTGVHNRRYFETRCHAEVAHARRHRLPLACMFLDIDKFKSINDTLRHLAGDEVLRSVARQVKSLLRTNDVVARYGGEEFVVLLPNTAHRYACEVAERIRRTIAAQPLQPLPGERLTVTISIGVAMLPEKLSEDDRTSAQKLVSSADAALYRAKEGGRNRVVCAETGPLAACES</sequence>
<dbReference type="CDD" id="cd01949">
    <property type="entry name" value="GGDEF"/>
    <property type="match status" value="1"/>
</dbReference>
<dbReference type="Gene3D" id="3.30.70.270">
    <property type="match status" value="1"/>
</dbReference>
<dbReference type="InterPro" id="IPR043128">
    <property type="entry name" value="Rev_trsase/Diguanyl_cyclase"/>
</dbReference>
<keyword evidence="3" id="KW-0175">Coiled coil</keyword>
<comment type="catalytic activity">
    <reaction evidence="2">
        <text>2 GTP = 3',3'-c-di-GMP + 2 diphosphate</text>
        <dbReference type="Rhea" id="RHEA:24898"/>
        <dbReference type="ChEBI" id="CHEBI:33019"/>
        <dbReference type="ChEBI" id="CHEBI:37565"/>
        <dbReference type="ChEBI" id="CHEBI:58805"/>
        <dbReference type="EC" id="2.7.7.65"/>
    </reaction>
</comment>
<dbReference type="FunFam" id="3.30.70.270:FF:000001">
    <property type="entry name" value="Diguanylate cyclase domain protein"/>
    <property type="match status" value="1"/>
</dbReference>
<dbReference type="GO" id="GO:0005886">
    <property type="term" value="C:plasma membrane"/>
    <property type="evidence" value="ECO:0007669"/>
    <property type="project" value="TreeGrafter"/>
</dbReference>
<feature type="domain" description="GGDEF" evidence="4">
    <location>
        <begin position="219"/>
        <end position="358"/>
    </location>
</feature>
<protein>
    <recommendedName>
        <fullName evidence="1">diguanylate cyclase</fullName>
        <ecNumber evidence="1">2.7.7.65</ecNumber>
    </recommendedName>
</protein>
<name>A0AAN1T1B3_9PROT</name>
<keyword evidence="6" id="KW-1185">Reference proteome</keyword>
<dbReference type="InterPro" id="IPR000160">
    <property type="entry name" value="GGDEF_dom"/>
</dbReference>
<dbReference type="PANTHER" id="PTHR45138">
    <property type="entry name" value="REGULATORY COMPONENTS OF SENSORY TRANSDUCTION SYSTEM"/>
    <property type="match status" value="1"/>
</dbReference>
<dbReference type="PANTHER" id="PTHR45138:SF9">
    <property type="entry name" value="DIGUANYLATE CYCLASE DGCM-RELATED"/>
    <property type="match status" value="1"/>
</dbReference>
<dbReference type="EC" id="2.7.7.65" evidence="1"/>
<evidence type="ECO:0000313" key="6">
    <source>
        <dbReference type="Proteomes" id="UP001319121"/>
    </source>
</evidence>
<evidence type="ECO:0000259" key="4">
    <source>
        <dbReference type="PROSITE" id="PS50887"/>
    </source>
</evidence>
<dbReference type="PROSITE" id="PS50887">
    <property type="entry name" value="GGDEF"/>
    <property type="match status" value="1"/>
</dbReference>
<dbReference type="Pfam" id="PF04340">
    <property type="entry name" value="DUF484"/>
    <property type="match status" value="1"/>
</dbReference>
<organism evidence="5 6">
    <name type="scientific">Ferrigenium kumadai</name>
    <dbReference type="NCBI Taxonomy" id="1682490"/>
    <lineage>
        <taxon>Bacteria</taxon>
        <taxon>Pseudomonadati</taxon>
        <taxon>Pseudomonadota</taxon>
        <taxon>Betaproteobacteria</taxon>
        <taxon>Nitrosomonadales</taxon>
        <taxon>Gallionellaceae</taxon>
        <taxon>Ferrigenium</taxon>
    </lineage>
</organism>
<feature type="coiled-coil region" evidence="3">
    <location>
        <begin position="2"/>
        <end position="46"/>
    </location>
</feature>
<dbReference type="NCBIfam" id="TIGR00254">
    <property type="entry name" value="GGDEF"/>
    <property type="match status" value="1"/>
</dbReference>
<dbReference type="EMBL" id="AP019536">
    <property type="protein sequence ID" value="BBJ00377.1"/>
    <property type="molecule type" value="Genomic_DNA"/>
</dbReference>
<dbReference type="SUPFAM" id="SSF55073">
    <property type="entry name" value="Nucleotide cyclase"/>
    <property type="match status" value="1"/>
</dbReference>
<evidence type="ECO:0000256" key="2">
    <source>
        <dbReference type="ARBA" id="ARBA00034247"/>
    </source>
</evidence>